<dbReference type="EMBL" id="JAVLET010000001">
    <property type="protein sequence ID" value="KAL0475448.1"/>
    <property type="molecule type" value="Genomic_DNA"/>
</dbReference>
<accession>A0ABR3DS08</accession>
<comment type="caution">
    <text evidence="1">The sequence shown here is derived from an EMBL/GenBank/DDBJ whole genome shotgun (WGS) entry which is preliminary data.</text>
</comment>
<evidence type="ECO:0000313" key="2">
    <source>
        <dbReference type="Proteomes" id="UP001451303"/>
    </source>
</evidence>
<keyword evidence="2" id="KW-1185">Reference proteome</keyword>
<name>A0ABR3DS08_NEUIN</name>
<reference evidence="1 2" key="1">
    <citation type="submission" date="2023-09" db="EMBL/GenBank/DDBJ databases">
        <title>Multi-omics analysis of a traditional fermented food reveals byproduct-associated fungal strains for waste-to-food upcycling.</title>
        <authorList>
            <consortium name="Lawrence Berkeley National Laboratory"/>
            <person name="Rekdal V.M."/>
            <person name="Villalobos-Escobedo J.M."/>
            <person name="Rodriguez-Valeron N."/>
            <person name="Garcia M.O."/>
            <person name="Vasquez D.P."/>
            <person name="Damayanti I."/>
            <person name="Sorensen P.M."/>
            <person name="Baidoo E.E."/>
            <person name="De Carvalho A.C."/>
            <person name="Riley R."/>
            <person name="Lipzen A."/>
            <person name="He G."/>
            <person name="Yan M."/>
            <person name="Haridas S."/>
            <person name="Daum C."/>
            <person name="Yoshinaga Y."/>
            <person name="Ng V."/>
            <person name="Grigoriev I.V."/>
            <person name="Munk R."/>
            <person name="Nuraida L."/>
            <person name="Wijaya C.H."/>
            <person name="Morales P.-C."/>
            <person name="Keasling J.D."/>
        </authorList>
    </citation>
    <scope>NUCLEOTIDE SEQUENCE [LARGE SCALE GENOMIC DNA]</scope>
    <source>
        <strain evidence="1 2">FGSC 2613</strain>
    </source>
</reference>
<organism evidence="1 2">
    <name type="scientific">Neurospora intermedia</name>
    <dbReference type="NCBI Taxonomy" id="5142"/>
    <lineage>
        <taxon>Eukaryota</taxon>
        <taxon>Fungi</taxon>
        <taxon>Dikarya</taxon>
        <taxon>Ascomycota</taxon>
        <taxon>Pezizomycotina</taxon>
        <taxon>Sordariomycetes</taxon>
        <taxon>Sordariomycetidae</taxon>
        <taxon>Sordariales</taxon>
        <taxon>Sordariaceae</taxon>
        <taxon>Neurospora</taxon>
    </lineage>
</organism>
<protein>
    <submittedName>
        <fullName evidence="1">Uncharacterized protein</fullName>
    </submittedName>
</protein>
<gene>
    <name evidence="1" type="ORF">QR685DRAFT_568235</name>
</gene>
<proteinExistence type="predicted"/>
<sequence length="59" mass="6678">MPVARNVAKALGSSRVIEDRRRKLSRDLVTANDEANVEVRVGDRSRNQTRCFIRRVAAP</sequence>
<dbReference type="Proteomes" id="UP001451303">
    <property type="component" value="Unassembled WGS sequence"/>
</dbReference>
<evidence type="ECO:0000313" key="1">
    <source>
        <dbReference type="EMBL" id="KAL0475448.1"/>
    </source>
</evidence>